<evidence type="ECO:0000259" key="2">
    <source>
        <dbReference type="PROSITE" id="PS50097"/>
    </source>
</evidence>
<comment type="caution">
    <text evidence="3">The sequence shown here is derived from an EMBL/GenBank/DDBJ whole genome shotgun (WGS) entry which is preliminary data.</text>
</comment>
<organism evidence="3 4">
    <name type="scientific">Hericium alpestre</name>
    <dbReference type="NCBI Taxonomy" id="135208"/>
    <lineage>
        <taxon>Eukaryota</taxon>
        <taxon>Fungi</taxon>
        <taxon>Dikarya</taxon>
        <taxon>Basidiomycota</taxon>
        <taxon>Agaricomycotina</taxon>
        <taxon>Agaricomycetes</taxon>
        <taxon>Russulales</taxon>
        <taxon>Hericiaceae</taxon>
        <taxon>Hericium</taxon>
    </lineage>
</organism>
<dbReference type="Gene3D" id="3.30.710.10">
    <property type="entry name" value="Potassium Channel Kv1.1, Chain A"/>
    <property type="match status" value="1"/>
</dbReference>
<dbReference type="Proteomes" id="UP000298061">
    <property type="component" value="Unassembled WGS sequence"/>
</dbReference>
<evidence type="ECO:0000256" key="1">
    <source>
        <dbReference type="SAM" id="MobiDB-lite"/>
    </source>
</evidence>
<gene>
    <name evidence="3" type="ORF">EWM64_g9143</name>
</gene>
<dbReference type="OrthoDB" id="2799068at2759"/>
<dbReference type="InterPro" id="IPR011333">
    <property type="entry name" value="SKP1/BTB/POZ_sf"/>
</dbReference>
<sequence length="258" mass="29389">MGGQPEATMTRLTKSNQDATQQKPSTISKATEYAQADETINDDEILLHARPCPYWFEDGDIVLAVENSTFKIPRSILSTSPVFDGMFDMDLGGVDDRLDGCPLVRIPDSARDWMVVLQWLFLRKESYTSALSFMEPELPDRNSIRFHKATSALRLSMKYILPELHNIARSILYDMFGSLYHDEPFFWFSCEQAVEAIAVAEECELEQLLPSLYYGLTVQAARFYDAPPPDADWARTMDHAHHARFLSLHSLLTSLYHA</sequence>
<dbReference type="STRING" id="135208.A0A4Y9ZN70"/>
<feature type="region of interest" description="Disordered" evidence="1">
    <location>
        <begin position="1"/>
        <end position="27"/>
    </location>
</feature>
<dbReference type="AlphaFoldDB" id="A0A4Y9ZN70"/>
<feature type="non-terminal residue" evidence="3">
    <location>
        <position position="258"/>
    </location>
</feature>
<evidence type="ECO:0000313" key="4">
    <source>
        <dbReference type="Proteomes" id="UP000298061"/>
    </source>
</evidence>
<dbReference type="InterPro" id="IPR000210">
    <property type="entry name" value="BTB/POZ_dom"/>
</dbReference>
<evidence type="ECO:0000313" key="3">
    <source>
        <dbReference type="EMBL" id="TFY74869.1"/>
    </source>
</evidence>
<dbReference type="PROSITE" id="PS50097">
    <property type="entry name" value="BTB"/>
    <property type="match status" value="1"/>
</dbReference>
<name>A0A4Y9ZN70_9AGAM</name>
<dbReference type="EMBL" id="SFCI01001833">
    <property type="protein sequence ID" value="TFY74869.1"/>
    <property type="molecule type" value="Genomic_DNA"/>
</dbReference>
<protein>
    <recommendedName>
        <fullName evidence="2">BTB domain-containing protein</fullName>
    </recommendedName>
</protein>
<accession>A0A4Y9ZN70</accession>
<reference evidence="3 4" key="1">
    <citation type="submission" date="2019-02" db="EMBL/GenBank/DDBJ databases">
        <title>Genome sequencing of the rare red list fungi Hericium alpestre (H. flagellum).</title>
        <authorList>
            <person name="Buettner E."/>
            <person name="Kellner H."/>
        </authorList>
    </citation>
    <scope>NUCLEOTIDE SEQUENCE [LARGE SCALE GENOMIC DNA]</scope>
    <source>
        <strain evidence="3 4">DSM 108284</strain>
    </source>
</reference>
<keyword evidence="4" id="KW-1185">Reference proteome</keyword>
<feature type="compositionally biased region" description="Polar residues" evidence="1">
    <location>
        <begin position="10"/>
        <end position="27"/>
    </location>
</feature>
<proteinExistence type="predicted"/>
<feature type="domain" description="BTB" evidence="2">
    <location>
        <begin position="59"/>
        <end position="129"/>
    </location>
</feature>